<dbReference type="InterPro" id="IPR015943">
    <property type="entry name" value="WD40/YVTN_repeat-like_dom_sf"/>
</dbReference>
<sequence>MLIAGSDDGVYSVADVDDPDATTEKVLDAGRVFRVERFDALSGLFAASTTGLYHSLDGTDWTAVPLPVDEAYAVAADPAGSRLYVGTRPSRLLVADCNAGVPTVERAWRPISAFDDLREESDWGLPRHDGVSQVRSVCTHSSAPDRLAVGVEVGGVHVSDDRGITWTDRSIRGFDAPHTDDVHHLTLADGETLVASTGSGLYRSPDLGETWTRLDTDHSQRYFREAFAHDDVVYAGAAPGPSPTWDDGGHALFECHDGETLNEVASPTPDEHAIGWCATDEDVLAVTHRGTLLRRRRGDWKAVGTVPTPGDLRGRYLPLTWYER</sequence>
<dbReference type="OrthoDB" id="197823at2157"/>
<keyword evidence="2" id="KW-1185">Reference proteome</keyword>
<dbReference type="Gene3D" id="2.130.10.10">
    <property type="entry name" value="YVTN repeat-like/Quinoprotein amine dehydrogenase"/>
    <property type="match status" value="1"/>
</dbReference>
<dbReference type="EMBL" id="FODV01000003">
    <property type="protein sequence ID" value="SEO54566.1"/>
    <property type="molecule type" value="Genomic_DNA"/>
</dbReference>
<dbReference type="Proteomes" id="UP000199126">
    <property type="component" value="Unassembled WGS sequence"/>
</dbReference>
<organism evidence="1 2">
    <name type="scientific">Halogranum amylolyticum</name>
    <dbReference type="NCBI Taxonomy" id="660520"/>
    <lineage>
        <taxon>Archaea</taxon>
        <taxon>Methanobacteriati</taxon>
        <taxon>Methanobacteriota</taxon>
        <taxon>Stenosarchaea group</taxon>
        <taxon>Halobacteria</taxon>
        <taxon>Halobacteriales</taxon>
        <taxon>Haloferacaceae</taxon>
    </lineage>
</organism>
<proteinExistence type="predicted"/>
<accession>A0A1H8QKM3</accession>
<evidence type="ECO:0000313" key="2">
    <source>
        <dbReference type="Proteomes" id="UP000199126"/>
    </source>
</evidence>
<dbReference type="SUPFAM" id="SSF110296">
    <property type="entry name" value="Oligoxyloglucan reducing end-specific cellobiohydrolase"/>
    <property type="match status" value="1"/>
</dbReference>
<dbReference type="AlphaFoldDB" id="A0A1H8QKM3"/>
<evidence type="ECO:0000313" key="1">
    <source>
        <dbReference type="EMBL" id="SEO54566.1"/>
    </source>
</evidence>
<reference evidence="2" key="1">
    <citation type="submission" date="2016-10" db="EMBL/GenBank/DDBJ databases">
        <authorList>
            <person name="Varghese N."/>
            <person name="Submissions S."/>
        </authorList>
    </citation>
    <scope>NUCLEOTIDE SEQUENCE [LARGE SCALE GENOMIC DNA]</scope>
    <source>
        <strain evidence="2">CGMCC 1.10121</strain>
    </source>
</reference>
<dbReference type="RefSeq" id="WP_089822338.1">
    <property type="nucleotide sequence ID" value="NZ_FODV01000003.1"/>
</dbReference>
<evidence type="ECO:0008006" key="3">
    <source>
        <dbReference type="Google" id="ProtNLM"/>
    </source>
</evidence>
<name>A0A1H8QKM3_9EURY</name>
<protein>
    <recommendedName>
        <fullName evidence="3">BNR/Asp-box repeat-containing protein</fullName>
    </recommendedName>
</protein>
<gene>
    <name evidence="1" type="ORF">SAMN04487948_103164</name>
</gene>